<feature type="transmembrane region" description="Helical" evidence="8">
    <location>
        <begin position="930"/>
        <end position="955"/>
    </location>
</feature>
<feature type="transmembrane region" description="Helical" evidence="8">
    <location>
        <begin position="315"/>
        <end position="335"/>
    </location>
</feature>
<feature type="transmembrane region" description="Helical" evidence="8">
    <location>
        <begin position="367"/>
        <end position="387"/>
    </location>
</feature>
<feature type="transmembrane region" description="Helical" evidence="8">
    <location>
        <begin position="176"/>
        <end position="196"/>
    </location>
</feature>
<evidence type="ECO:0000256" key="1">
    <source>
        <dbReference type="ARBA" id="ARBA00004141"/>
    </source>
</evidence>
<evidence type="ECO:0000256" key="3">
    <source>
        <dbReference type="ARBA" id="ARBA00022679"/>
    </source>
</evidence>
<keyword evidence="4 8" id="KW-0812">Transmembrane</keyword>
<dbReference type="GO" id="GO:0016020">
    <property type="term" value="C:membrane"/>
    <property type="evidence" value="ECO:0007669"/>
    <property type="project" value="UniProtKB-SubCell"/>
</dbReference>
<dbReference type="Proteomes" id="UP000728185">
    <property type="component" value="Unassembled WGS sequence"/>
</dbReference>
<comment type="caution">
    <text evidence="10">The sequence shown here is derived from an EMBL/GenBank/DDBJ whole genome shotgun (WGS) entry which is preliminary data.</text>
</comment>
<reference evidence="10" key="1">
    <citation type="submission" date="2019-05" db="EMBL/GenBank/DDBJ databases">
        <title>Annotation for the trematode Fasciolopsis buski.</title>
        <authorList>
            <person name="Choi Y.-J."/>
        </authorList>
    </citation>
    <scope>NUCLEOTIDE SEQUENCE</scope>
    <source>
        <strain evidence="10">HT</strain>
        <tissue evidence="10">Whole worm</tissue>
    </source>
</reference>
<evidence type="ECO:0000256" key="5">
    <source>
        <dbReference type="ARBA" id="ARBA00022989"/>
    </source>
</evidence>
<dbReference type="AlphaFoldDB" id="A0A8E0RQZ0"/>
<comment type="similarity">
    <text evidence="2">Belongs to the PC-esterase family. CASD1 subfamily.</text>
</comment>
<evidence type="ECO:0000256" key="8">
    <source>
        <dbReference type="SAM" id="Phobius"/>
    </source>
</evidence>
<dbReference type="GO" id="GO:0005794">
    <property type="term" value="C:Golgi apparatus"/>
    <property type="evidence" value="ECO:0007669"/>
    <property type="project" value="UniProtKB-ARBA"/>
</dbReference>
<organism evidence="10 11">
    <name type="scientific">Fasciolopsis buskii</name>
    <dbReference type="NCBI Taxonomy" id="27845"/>
    <lineage>
        <taxon>Eukaryota</taxon>
        <taxon>Metazoa</taxon>
        <taxon>Spiralia</taxon>
        <taxon>Lophotrochozoa</taxon>
        <taxon>Platyhelminthes</taxon>
        <taxon>Trematoda</taxon>
        <taxon>Digenea</taxon>
        <taxon>Plagiorchiida</taxon>
        <taxon>Echinostomata</taxon>
        <taxon>Echinostomatoidea</taxon>
        <taxon>Fasciolidae</taxon>
        <taxon>Fasciolopsis</taxon>
    </lineage>
</organism>
<keyword evidence="7" id="KW-0325">Glycoprotein</keyword>
<keyword evidence="5 8" id="KW-1133">Transmembrane helix</keyword>
<feature type="transmembrane region" description="Helical" evidence="8">
    <location>
        <begin position="833"/>
        <end position="853"/>
    </location>
</feature>
<dbReference type="Pfam" id="PF07779">
    <property type="entry name" value="Cas1_AcylT"/>
    <property type="match status" value="5"/>
</dbReference>
<proteinExistence type="inferred from homology"/>
<feature type="transmembrane region" description="Helical" evidence="8">
    <location>
        <begin position="252"/>
        <end position="271"/>
    </location>
</feature>
<dbReference type="OrthoDB" id="1932925at2759"/>
<feature type="domain" description="Cas1p 10 TM acyl transferase" evidence="9">
    <location>
        <begin position="281"/>
        <end position="336"/>
    </location>
</feature>
<evidence type="ECO:0000313" key="11">
    <source>
        <dbReference type="Proteomes" id="UP000728185"/>
    </source>
</evidence>
<evidence type="ECO:0000256" key="2">
    <source>
        <dbReference type="ARBA" id="ARBA00010666"/>
    </source>
</evidence>
<evidence type="ECO:0000256" key="7">
    <source>
        <dbReference type="ARBA" id="ARBA00023180"/>
    </source>
</evidence>
<accession>A0A8E0RQZ0</accession>
<evidence type="ECO:0000256" key="4">
    <source>
        <dbReference type="ARBA" id="ARBA00022692"/>
    </source>
</evidence>
<feature type="domain" description="Cas1p 10 TM acyl transferase" evidence="9">
    <location>
        <begin position="365"/>
        <end position="422"/>
    </location>
</feature>
<keyword evidence="11" id="KW-1185">Reference proteome</keyword>
<feature type="transmembrane region" description="Helical" evidence="8">
    <location>
        <begin position="291"/>
        <end position="308"/>
    </location>
</feature>
<feature type="domain" description="Cas1p 10 TM acyl transferase" evidence="9">
    <location>
        <begin position="638"/>
        <end position="739"/>
    </location>
</feature>
<evidence type="ECO:0000259" key="9">
    <source>
        <dbReference type="Pfam" id="PF07779"/>
    </source>
</evidence>
<keyword evidence="6 8" id="KW-0472">Membrane</keyword>
<feature type="transmembrane region" description="Helical" evidence="8">
    <location>
        <begin position="394"/>
        <end position="415"/>
    </location>
</feature>
<sequence>MTLEMTIYSIQSWKNTAAYSGVFEARGLNPVAEGLLSNEWKLITNKDIDAYNTVAQKIMQSIAGVEIWHSNRLIAQRMGFPAVNWHCPVKADSTVTGTAKTKTTVIKNATAEADDSPVGRCVDPPPLSDGFHVSDEAMARNVQVLLNLYCNNHMKFEDGTCCRSAEPITPVQTRCFVFIGLCVTTSFLCFIYDTLLRSRTTVCIRIRRGCLRVRCLNRQFGSKSTSSSVSDREPNDVVSSDQSTTTTAFEDFYELVCCLSKFGLILIYFFVCDRYVTRLNHVDITREWKGWMQVYFLIYHFTGSYRVVPLFLFTRYLVSAYLFLSGFGHFHYFWYNQLPESVLCKLLPMCSSLAELRATCRAWWFTIRRYLTVMFRMNFFVLGLCLVMNRDYLFYYFMPLVSFWFTVIFIFVILFPRVNSPVATPQCPTKGKAVPVESGSVVSPMTVDVDSANSLFCDSEESLNADFGAVHTRSAVSSCGLNTLHTVPPTLRSTLYAQAQSASSTPRSAHRYETPASVTEYELDLHSRGFVYSSGVGSGGFASDVRGHHKARSVGALSDVRQLMQLACMPRNPRSTVRAKNSGPSVPQPWSEDWLRRLRALRSSAGWNDTAHRRPPRSVLGWVSRFRRCVCCTLRLADVLIVLKLVCLVVGIEILNQSTQLFHTFFFSGPQRHLFKLTAASPNRMEPYGDDDNDKIRDEHFWYRRWSLDRYSVVYGMIFALFCEWARRAGWINDITSSDLGLLTSSTSTADHSNPSGSHPSTEHNLLLPVSTTKFTSGRKLYDRNGALASGTTSAGATTATEAPVYPVHFLTAPFHTLGHGYNVFSRITCRRFTAISLTLLGIVGTGVSTLLIRSSRNGVVCCFNKEYQGRLYSLVLRFHHNKILSYILVRNCLGIFRRAHSILFAWLGDISLELFIAQHHIWLSADGNGILVLLPGYPLLNLALISFVFVCVCHEVHQLTRRLHRFLVPDGALQAIRNLLLIGVILHGITHSSWRFSG</sequence>
<dbReference type="EMBL" id="LUCM01007929">
    <property type="protein sequence ID" value="KAA0189185.1"/>
    <property type="molecule type" value="Genomic_DNA"/>
</dbReference>
<feature type="transmembrane region" description="Helical" evidence="8">
    <location>
        <begin position="904"/>
        <end position="924"/>
    </location>
</feature>
<keyword evidence="3" id="KW-0808">Transferase</keyword>
<gene>
    <name evidence="10" type="ORF">FBUS_07303</name>
</gene>
<dbReference type="InterPro" id="IPR012419">
    <property type="entry name" value="Cas1_AcylTrans_dom"/>
</dbReference>
<dbReference type="PANTHER" id="PTHR13533">
    <property type="entry name" value="N-ACETYLNEURAMINATE 9-O-ACETYLTRANSFERASE"/>
    <property type="match status" value="1"/>
</dbReference>
<comment type="subcellular location">
    <subcellularLocation>
        <location evidence="1">Membrane</location>
        <topology evidence="1">Multi-pass membrane protein</topology>
    </subcellularLocation>
</comment>
<protein>
    <submittedName>
        <fullName evidence="10">CAS1 domain-containing protein 1</fullName>
    </submittedName>
</protein>
<feature type="domain" description="Cas1p 10 TM acyl transferase" evidence="9">
    <location>
        <begin position="154"/>
        <end position="274"/>
    </location>
</feature>
<dbReference type="PANTHER" id="PTHR13533:SF1">
    <property type="entry name" value="N-ACETYLNEURAMINATE 9-O-ACETYLTRANSFERASE"/>
    <property type="match status" value="1"/>
</dbReference>
<name>A0A8E0RQZ0_9TREM</name>
<dbReference type="GO" id="GO:0005975">
    <property type="term" value="P:carbohydrate metabolic process"/>
    <property type="evidence" value="ECO:0007669"/>
    <property type="project" value="UniProtKB-ARBA"/>
</dbReference>
<evidence type="ECO:0000313" key="10">
    <source>
        <dbReference type="EMBL" id="KAA0189185.1"/>
    </source>
</evidence>
<feature type="domain" description="Cas1p 10 TM acyl transferase" evidence="9">
    <location>
        <begin position="883"/>
        <end position="980"/>
    </location>
</feature>
<dbReference type="GO" id="GO:0016740">
    <property type="term" value="F:transferase activity"/>
    <property type="evidence" value="ECO:0007669"/>
    <property type="project" value="UniProtKB-KW"/>
</dbReference>
<evidence type="ECO:0000256" key="6">
    <source>
        <dbReference type="ARBA" id="ARBA00023136"/>
    </source>
</evidence>